<reference evidence="3 4" key="1">
    <citation type="journal article" date="2013" name="J. Microbiol.">
        <title>Lysinibacillus chungkukjangi sp. nov., isolated from Chungkukjang, Korean fermented soybean food.</title>
        <authorList>
            <person name="Kim S.J."/>
            <person name="Jang Y.H."/>
            <person name="Hamada M."/>
            <person name="Ahn J.H."/>
            <person name="Weon H.Y."/>
            <person name="Suzuki K."/>
            <person name="Whang K.S."/>
            <person name="Kwon S.W."/>
        </authorList>
    </citation>
    <scope>NUCLEOTIDE SEQUENCE [LARGE SCALE GENOMIC DNA]</scope>
    <source>
        <strain evidence="3 4">MCCC 1A12701</strain>
    </source>
</reference>
<dbReference type="PANTHER" id="PTHR34406:SF1">
    <property type="entry name" value="PROTEIN YCEI"/>
    <property type="match status" value="1"/>
</dbReference>
<dbReference type="OrthoDB" id="9811006at2"/>
<dbReference type="Pfam" id="PF04264">
    <property type="entry name" value="YceI"/>
    <property type="match status" value="1"/>
</dbReference>
<evidence type="ECO:0000259" key="2">
    <source>
        <dbReference type="SMART" id="SM00867"/>
    </source>
</evidence>
<accession>A0A3N9UFB0</accession>
<comment type="similarity">
    <text evidence="1">Belongs to the UPF0312 family.</text>
</comment>
<dbReference type="InterPro" id="IPR036761">
    <property type="entry name" value="TTHA0802/YceI-like_sf"/>
</dbReference>
<dbReference type="SMART" id="SM00867">
    <property type="entry name" value="YceI"/>
    <property type="match status" value="1"/>
</dbReference>
<organism evidence="3 4">
    <name type="scientific">Lysinibacillus composti</name>
    <dbReference type="NCBI Taxonomy" id="720633"/>
    <lineage>
        <taxon>Bacteria</taxon>
        <taxon>Bacillati</taxon>
        <taxon>Bacillota</taxon>
        <taxon>Bacilli</taxon>
        <taxon>Bacillales</taxon>
        <taxon>Bacillaceae</taxon>
        <taxon>Lysinibacillus</taxon>
    </lineage>
</organism>
<comment type="caution">
    <text evidence="3">The sequence shown here is derived from an EMBL/GenBank/DDBJ whole genome shotgun (WGS) entry which is preliminary data.</text>
</comment>
<dbReference type="Gene3D" id="2.40.128.110">
    <property type="entry name" value="Lipid/polyisoprenoid-binding, YceI-like"/>
    <property type="match status" value="1"/>
</dbReference>
<dbReference type="InterPro" id="IPR007372">
    <property type="entry name" value="Lipid/polyisoprenoid-bd_YceI"/>
</dbReference>
<gene>
    <name evidence="3" type="ORF">EBB45_09465</name>
</gene>
<evidence type="ECO:0000313" key="4">
    <source>
        <dbReference type="Proteomes" id="UP000274033"/>
    </source>
</evidence>
<sequence>MTKGKWELDPFFCTVDFSVKHLAITAVKGCFHEFQASIIADPTDMTTAEIDFTIQVNSLDTRIKDRDAHLLSPDFFDAENYPTIEFKSKEIIKTEENKYDLVGEVTFHGVTKLETFKLKYTGHQIDPMGNFEKTAFNVSKTLKRSDFGLTIWNMPTELGAILISDDILVEIEIQALPKEQFAQHPVNQQ</sequence>
<feature type="domain" description="Lipid/polyisoprenoid-binding YceI-like" evidence="2">
    <location>
        <begin position="5"/>
        <end position="176"/>
    </location>
</feature>
<protein>
    <submittedName>
        <fullName evidence="3">Polyisoprenoid-binding protein</fullName>
    </submittedName>
</protein>
<dbReference type="AlphaFoldDB" id="A0A3N9UFB0"/>
<evidence type="ECO:0000256" key="1">
    <source>
        <dbReference type="ARBA" id="ARBA00008812"/>
    </source>
</evidence>
<dbReference type="SUPFAM" id="SSF101874">
    <property type="entry name" value="YceI-like"/>
    <property type="match status" value="1"/>
</dbReference>
<dbReference type="Proteomes" id="UP000274033">
    <property type="component" value="Unassembled WGS sequence"/>
</dbReference>
<dbReference type="PANTHER" id="PTHR34406">
    <property type="entry name" value="PROTEIN YCEI"/>
    <property type="match status" value="1"/>
</dbReference>
<keyword evidence="4" id="KW-1185">Reference proteome</keyword>
<evidence type="ECO:0000313" key="3">
    <source>
        <dbReference type="EMBL" id="RQW74821.1"/>
    </source>
</evidence>
<proteinExistence type="inferred from homology"/>
<name>A0A3N9UFB0_9BACI</name>
<dbReference type="EMBL" id="RRCT01000007">
    <property type="protein sequence ID" value="RQW74821.1"/>
    <property type="molecule type" value="Genomic_DNA"/>
</dbReference>
<dbReference type="RefSeq" id="WP_124764245.1">
    <property type="nucleotide sequence ID" value="NZ_JAFBDY010000006.1"/>
</dbReference>